<dbReference type="CDD" id="cd00209">
    <property type="entry name" value="DHFR"/>
    <property type="match status" value="1"/>
</dbReference>
<keyword evidence="4 8" id="KW-0554">One-carbon metabolism</keyword>
<dbReference type="PRINTS" id="PR00070">
    <property type="entry name" value="DHFR"/>
</dbReference>
<dbReference type="InterPro" id="IPR012259">
    <property type="entry name" value="DHFR"/>
</dbReference>
<dbReference type="GO" id="GO:0070401">
    <property type="term" value="F:NADP+ binding"/>
    <property type="evidence" value="ECO:0007669"/>
    <property type="project" value="UniProtKB-ARBA"/>
</dbReference>
<dbReference type="InterPro" id="IPR024072">
    <property type="entry name" value="DHFR-like_dom_sf"/>
</dbReference>
<evidence type="ECO:0000256" key="2">
    <source>
        <dbReference type="ARBA" id="ARBA00009539"/>
    </source>
</evidence>
<dbReference type="GO" id="GO:0004146">
    <property type="term" value="F:dihydrofolate reductase activity"/>
    <property type="evidence" value="ECO:0007669"/>
    <property type="project" value="UniProtKB-EC"/>
</dbReference>
<evidence type="ECO:0000313" key="12">
    <source>
        <dbReference type="Proteomes" id="UP000007472"/>
    </source>
</evidence>
<dbReference type="PROSITE" id="PS00075">
    <property type="entry name" value="DHFR_1"/>
    <property type="match status" value="1"/>
</dbReference>
<evidence type="ECO:0000256" key="9">
    <source>
        <dbReference type="RuleBase" id="RU004474"/>
    </source>
</evidence>
<comment type="catalytic activity">
    <reaction evidence="8">
        <text>(6S)-5,6,7,8-tetrahydrofolate + NADP(+) = 7,8-dihydrofolate + NADPH + H(+)</text>
        <dbReference type="Rhea" id="RHEA:15009"/>
        <dbReference type="ChEBI" id="CHEBI:15378"/>
        <dbReference type="ChEBI" id="CHEBI:57451"/>
        <dbReference type="ChEBI" id="CHEBI:57453"/>
        <dbReference type="ChEBI" id="CHEBI:57783"/>
        <dbReference type="ChEBI" id="CHEBI:58349"/>
        <dbReference type="EC" id="1.5.1.3"/>
    </reaction>
</comment>
<dbReference type="PANTHER" id="PTHR48069">
    <property type="entry name" value="DIHYDROFOLATE REDUCTASE"/>
    <property type="match status" value="1"/>
</dbReference>
<sequence>MPKICLIVAYSENHAIGLNGDMPWRLKGDLAYFKKTTMGCPIIMGRKTRDSLGRPLPGRINIAISRDADYFADGTVVLPSLEQSLEYANNNSDASKIFIIGGGQIYKQALPVADKVYATEIHKSFEADTFFPQLDKSQWTEVSRDPQPEENGLAYDFVVYEKKEF</sequence>
<accession>A0A654KHI9</accession>
<evidence type="ECO:0000256" key="4">
    <source>
        <dbReference type="ARBA" id="ARBA00022563"/>
    </source>
</evidence>
<dbReference type="InterPro" id="IPR001796">
    <property type="entry name" value="DHFR_dom"/>
</dbReference>
<dbReference type="GO" id="GO:0006730">
    <property type="term" value="P:one-carbon metabolic process"/>
    <property type="evidence" value="ECO:0007669"/>
    <property type="project" value="UniProtKB-KW"/>
</dbReference>
<dbReference type="GO" id="GO:0046654">
    <property type="term" value="P:tetrahydrofolate biosynthetic process"/>
    <property type="evidence" value="ECO:0007669"/>
    <property type="project" value="UniProtKB-UniPathway"/>
</dbReference>
<comment type="pathway">
    <text evidence="1 8">Cofactor biosynthesis; tetrahydrofolate biosynthesis; 5,6,7,8-tetrahydrofolate from 7,8-dihydrofolate: step 1/1.</text>
</comment>
<dbReference type="AlphaFoldDB" id="A0A654KHI9"/>
<dbReference type="KEGG" id="teq:TEQUI_0941"/>
<comment type="similarity">
    <text evidence="2 8 9">Belongs to the dihydrofolate reductase family.</text>
</comment>
<keyword evidence="6 8" id="KW-0560">Oxidoreductase</keyword>
<dbReference type="FunFam" id="3.40.430.10:FF:000001">
    <property type="entry name" value="Dihydrofolate reductase"/>
    <property type="match status" value="1"/>
</dbReference>
<name>A0A654KHI9_TAYEM</name>
<dbReference type="Pfam" id="PF00186">
    <property type="entry name" value="DHFR_1"/>
    <property type="match status" value="1"/>
</dbReference>
<reference evidence="11 12" key="1">
    <citation type="journal article" date="2011" name="J. Bacteriol.">
        <title>Genome sequence of Taylorella equigenitalis MCE9, the causative agent of contagious equine metritis.</title>
        <authorList>
            <person name="Hebert L."/>
            <person name="Moumen B."/>
            <person name="Duquesne F."/>
            <person name="Breuil M.F."/>
            <person name="Laugier C."/>
            <person name="Batto J.M."/>
            <person name="Renault P."/>
            <person name="Petry S."/>
        </authorList>
    </citation>
    <scope>NUCLEOTIDE SEQUENCE [LARGE SCALE GENOMIC DNA]</scope>
    <source>
        <strain evidence="11 12">MCE9</strain>
    </source>
</reference>
<keyword evidence="5 8" id="KW-0521">NADP</keyword>
<dbReference type="EMBL" id="CP002456">
    <property type="protein sequence ID" value="ADU91872.1"/>
    <property type="molecule type" value="Genomic_DNA"/>
</dbReference>
<evidence type="ECO:0000256" key="7">
    <source>
        <dbReference type="ARBA" id="ARBA00025067"/>
    </source>
</evidence>
<evidence type="ECO:0000313" key="11">
    <source>
        <dbReference type="EMBL" id="ADU91872.1"/>
    </source>
</evidence>
<dbReference type="PROSITE" id="PS51330">
    <property type="entry name" value="DHFR_2"/>
    <property type="match status" value="1"/>
</dbReference>
<dbReference type="InterPro" id="IPR017925">
    <property type="entry name" value="DHFR_CS"/>
</dbReference>
<gene>
    <name evidence="11" type="ordered locus">TEQUI_0941</name>
</gene>
<dbReference type="GO" id="GO:0046452">
    <property type="term" value="P:dihydrofolate metabolic process"/>
    <property type="evidence" value="ECO:0007669"/>
    <property type="project" value="TreeGrafter"/>
</dbReference>
<organism evidence="11 12">
    <name type="scientific">Taylorella equigenitalis (strain MCE9)</name>
    <dbReference type="NCBI Taxonomy" id="937774"/>
    <lineage>
        <taxon>Bacteria</taxon>
        <taxon>Pseudomonadati</taxon>
        <taxon>Pseudomonadota</taxon>
        <taxon>Betaproteobacteria</taxon>
        <taxon>Burkholderiales</taxon>
        <taxon>Alcaligenaceae</taxon>
        <taxon>Taylorella</taxon>
    </lineage>
</organism>
<dbReference type="EC" id="1.5.1.3" evidence="3 8"/>
<evidence type="ECO:0000256" key="3">
    <source>
        <dbReference type="ARBA" id="ARBA00012856"/>
    </source>
</evidence>
<protein>
    <recommendedName>
        <fullName evidence="3 8">Dihydrofolate reductase</fullName>
        <ecNumber evidence="3 8">1.5.1.3</ecNumber>
    </recommendedName>
</protein>
<dbReference type="GO" id="GO:0046655">
    <property type="term" value="P:folic acid metabolic process"/>
    <property type="evidence" value="ECO:0007669"/>
    <property type="project" value="TreeGrafter"/>
</dbReference>
<evidence type="ECO:0000256" key="1">
    <source>
        <dbReference type="ARBA" id="ARBA00004903"/>
    </source>
</evidence>
<dbReference type="UniPathway" id="UPA00077">
    <property type="reaction ID" value="UER00158"/>
</dbReference>
<evidence type="ECO:0000256" key="8">
    <source>
        <dbReference type="PIRNR" id="PIRNR000194"/>
    </source>
</evidence>
<dbReference type="Proteomes" id="UP000007472">
    <property type="component" value="Chromosome"/>
</dbReference>
<dbReference type="PANTHER" id="PTHR48069:SF3">
    <property type="entry name" value="DIHYDROFOLATE REDUCTASE"/>
    <property type="match status" value="1"/>
</dbReference>
<feature type="domain" description="DHFR" evidence="10">
    <location>
        <begin position="3"/>
        <end position="162"/>
    </location>
</feature>
<dbReference type="PIRSF" id="PIRSF000194">
    <property type="entry name" value="DHFR"/>
    <property type="match status" value="1"/>
</dbReference>
<evidence type="ECO:0000256" key="6">
    <source>
        <dbReference type="ARBA" id="ARBA00023002"/>
    </source>
</evidence>
<comment type="function">
    <text evidence="7 8">Key enzyme in folate metabolism. Catalyzes an essential reaction for de novo glycine and purine synthesis, and for DNA precursor synthesis.</text>
</comment>
<evidence type="ECO:0000259" key="10">
    <source>
        <dbReference type="PROSITE" id="PS51330"/>
    </source>
</evidence>
<dbReference type="SUPFAM" id="SSF53597">
    <property type="entry name" value="Dihydrofolate reductase-like"/>
    <property type="match status" value="1"/>
</dbReference>
<evidence type="ECO:0000256" key="5">
    <source>
        <dbReference type="ARBA" id="ARBA00022857"/>
    </source>
</evidence>
<proteinExistence type="inferred from homology"/>
<dbReference type="Gene3D" id="3.40.430.10">
    <property type="entry name" value="Dihydrofolate Reductase, subunit A"/>
    <property type="match status" value="1"/>
</dbReference>